<dbReference type="EMBL" id="FVZE01000012">
    <property type="protein sequence ID" value="SLK10507.1"/>
    <property type="molecule type" value="Genomic_DNA"/>
</dbReference>
<dbReference type="STRING" id="428990.SAMN06295987_1123"/>
<evidence type="ECO:0000313" key="2">
    <source>
        <dbReference type="EMBL" id="SLK10507.1"/>
    </source>
</evidence>
<reference evidence="3" key="1">
    <citation type="submission" date="2017-02" db="EMBL/GenBank/DDBJ databases">
        <authorList>
            <person name="Varghese N."/>
            <person name="Submissions S."/>
        </authorList>
    </citation>
    <scope>NUCLEOTIDE SEQUENCE [LARGE SCALE GENOMIC DNA]</scope>
    <source>
        <strain evidence="3">SM117</strain>
    </source>
</reference>
<dbReference type="GO" id="GO:0051920">
    <property type="term" value="F:peroxiredoxin activity"/>
    <property type="evidence" value="ECO:0007669"/>
    <property type="project" value="InterPro"/>
</dbReference>
<accession>A0A1U6IR45</accession>
<name>A0A1U6IR45_9SPHN</name>
<sequence>MDGKSNMRERMAATFPDFIDFTQKRLFGEIWNREGLSPRDRSLITVAMICASYQPAALDHHLQYAVQNGVTKSELKEVKMHVAFYAGWPSAVSAMQHALDFLEDREQEEK</sequence>
<evidence type="ECO:0000313" key="3">
    <source>
        <dbReference type="Proteomes" id="UP000190989"/>
    </source>
</evidence>
<feature type="domain" description="Carboxymuconolactone decarboxylase-like" evidence="1">
    <location>
        <begin position="16"/>
        <end position="97"/>
    </location>
</feature>
<dbReference type="PANTHER" id="PTHR33570">
    <property type="entry name" value="4-CARBOXYMUCONOLACTONE DECARBOXYLASE FAMILY PROTEIN"/>
    <property type="match status" value="1"/>
</dbReference>
<protein>
    <submittedName>
        <fullName evidence="2">4-carboxymuconolactone decarboxylase</fullName>
    </submittedName>
</protein>
<dbReference type="Pfam" id="PF02627">
    <property type="entry name" value="CMD"/>
    <property type="match status" value="1"/>
</dbReference>
<proteinExistence type="predicted"/>
<gene>
    <name evidence="2" type="ORF">SAMN06295987_1123</name>
</gene>
<evidence type="ECO:0000259" key="1">
    <source>
        <dbReference type="Pfam" id="PF02627"/>
    </source>
</evidence>
<dbReference type="AlphaFoldDB" id="A0A1U6IR45"/>
<dbReference type="Gene3D" id="1.20.1290.10">
    <property type="entry name" value="AhpD-like"/>
    <property type="match status" value="1"/>
</dbReference>
<keyword evidence="3" id="KW-1185">Reference proteome</keyword>
<dbReference type="InterPro" id="IPR029032">
    <property type="entry name" value="AhpD-like"/>
</dbReference>
<dbReference type="PANTHER" id="PTHR33570:SF9">
    <property type="entry name" value="BLL4600 PROTEIN"/>
    <property type="match status" value="1"/>
</dbReference>
<dbReference type="SUPFAM" id="SSF69118">
    <property type="entry name" value="AhpD-like"/>
    <property type="match status" value="1"/>
</dbReference>
<dbReference type="InterPro" id="IPR003779">
    <property type="entry name" value="CMD-like"/>
</dbReference>
<dbReference type="InterPro" id="IPR052512">
    <property type="entry name" value="4CMD/NDH-1_regulator"/>
</dbReference>
<dbReference type="Proteomes" id="UP000190989">
    <property type="component" value="Unassembled WGS sequence"/>
</dbReference>
<organism evidence="2 3">
    <name type="scientific">Novosphingobium mathurense</name>
    <dbReference type="NCBI Taxonomy" id="428990"/>
    <lineage>
        <taxon>Bacteria</taxon>
        <taxon>Pseudomonadati</taxon>
        <taxon>Pseudomonadota</taxon>
        <taxon>Alphaproteobacteria</taxon>
        <taxon>Sphingomonadales</taxon>
        <taxon>Sphingomonadaceae</taxon>
        <taxon>Novosphingobium</taxon>
    </lineage>
</organism>